<dbReference type="GO" id="GO:0016020">
    <property type="term" value="C:membrane"/>
    <property type="evidence" value="ECO:0007669"/>
    <property type="project" value="TreeGrafter"/>
</dbReference>
<protein>
    <recommendedName>
        <fullName evidence="9">GED domain-containing protein</fullName>
    </recommendedName>
</protein>
<reference evidence="7 8" key="1">
    <citation type="submission" date="2015-01" db="EMBL/GenBank/DDBJ databases">
        <title>The Genome Sequence of Exophiala spinifera CBS89968.</title>
        <authorList>
            <consortium name="The Broad Institute Genomics Platform"/>
            <person name="Cuomo C."/>
            <person name="de Hoog S."/>
            <person name="Gorbushina A."/>
            <person name="Stielow B."/>
            <person name="Teixiera M."/>
            <person name="Abouelleil A."/>
            <person name="Chapman S.B."/>
            <person name="Priest M."/>
            <person name="Young S.K."/>
            <person name="Wortman J."/>
            <person name="Nusbaum C."/>
            <person name="Birren B."/>
        </authorList>
    </citation>
    <scope>NUCLEOTIDE SEQUENCE [LARGE SCALE GENOMIC DNA]</scope>
    <source>
        <strain evidence="7 8">CBS 89968</strain>
    </source>
</reference>
<dbReference type="GO" id="GO:0016559">
    <property type="term" value="P:peroxisome fission"/>
    <property type="evidence" value="ECO:0007669"/>
    <property type="project" value="TreeGrafter"/>
</dbReference>
<dbReference type="InterPro" id="IPR027417">
    <property type="entry name" value="P-loop_NTPase"/>
</dbReference>
<dbReference type="Pfam" id="PF00350">
    <property type="entry name" value="Dynamin_N"/>
    <property type="match status" value="1"/>
</dbReference>
<evidence type="ECO:0000256" key="4">
    <source>
        <dbReference type="SAM" id="MobiDB-lite"/>
    </source>
</evidence>
<dbReference type="STRING" id="91928.A0A0D2BT64"/>
<dbReference type="InterPro" id="IPR030381">
    <property type="entry name" value="G_DYNAMIN_dom"/>
</dbReference>
<keyword evidence="8" id="KW-1185">Reference proteome</keyword>
<dbReference type="GO" id="GO:0006897">
    <property type="term" value="P:endocytosis"/>
    <property type="evidence" value="ECO:0007669"/>
    <property type="project" value="TreeGrafter"/>
</dbReference>
<feature type="compositionally biased region" description="Low complexity" evidence="4">
    <location>
        <begin position="437"/>
        <end position="447"/>
    </location>
</feature>
<dbReference type="GO" id="GO:0005525">
    <property type="term" value="F:GTP binding"/>
    <property type="evidence" value="ECO:0007669"/>
    <property type="project" value="UniProtKB-KW"/>
</dbReference>
<evidence type="ECO:0000259" key="5">
    <source>
        <dbReference type="PROSITE" id="PS51388"/>
    </source>
</evidence>
<dbReference type="Gene3D" id="3.40.50.300">
    <property type="entry name" value="P-loop containing nucleotide triphosphate hydrolases"/>
    <property type="match status" value="1"/>
</dbReference>
<dbReference type="PROSITE" id="PS51388">
    <property type="entry name" value="GED"/>
    <property type="match status" value="1"/>
</dbReference>
<dbReference type="AlphaFoldDB" id="A0A0D2BT64"/>
<dbReference type="InterPro" id="IPR003130">
    <property type="entry name" value="GED"/>
</dbReference>
<feature type="compositionally biased region" description="Acidic residues" evidence="4">
    <location>
        <begin position="426"/>
        <end position="436"/>
    </location>
</feature>
<dbReference type="Proteomes" id="UP000053328">
    <property type="component" value="Unassembled WGS sequence"/>
</dbReference>
<keyword evidence="2 3" id="KW-0342">GTP-binding</keyword>
<feature type="domain" description="Dynamin-type G" evidence="6">
    <location>
        <begin position="30"/>
        <end position="324"/>
    </location>
</feature>
<dbReference type="RefSeq" id="XP_016234655.1">
    <property type="nucleotide sequence ID" value="XM_016381553.1"/>
</dbReference>
<dbReference type="GO" id="GO:0000266">
    <property type="term" value="P:mitochondrial fission"/>
    <property type="evidence" value="ECO:0007669"/>
    <property type="project" value="TreeGrafter"/>
</dbReference>
<dbReference type="PRINTS" id="PR00195">
    <property type="entry name" value="DYNAMIN"/>
</dbReference>
<dbReference type="GeneID" id="27334306"/>
<dbReference type="EMBL" id="KN847496">
    <property type="protein sequence ID" value="KIW14439.1"/>
    <property type="molecule type" value="Genomic_DNA"/>
</dbReference>
<organism evidence="7 8">
    <name type="scientific">Exophiala spinifera</name>
    <dbReference type="NCBI Taxonomy" id="91928"/>
    <lineage>
        <taxon>Eukaryota</taxon>
        <taxon>Fungi</taxon>
        <taxon>Dikarya</taxon>
        <taxon>Ascomycota</taxon>
        <taxon>Pezizomycotina</taxon>
        <taxon>Eurotiomycetes</taxon>
        <taxon>Chaetothyriomycetidae</taxon>
        <taxon>Chaetothyriales</taxon>
        <taxon>Herpotrichiellaceae</taxon>
        <taxon>Exophiala</taxon>
    </lineage>
</organism>
<dbReference type="GO" id="GO:0003924">
    <property type="term" value="F:GTPase activity"/>
    <property type="evidence" value="ECO:0007669"/>
    <property type="project" value="InterPro"/>
</dbReference>
<keyword evidence="1 3" id="KW-0547">Nucleotide-binding</keyword>
<feature type="domain" description="GED" evidence="5">
    <location>
        <begin position="637"/>
        <end position="724"/>
    </location>
</feature>
<dbReference type="Pfam" id="PF02212">
    <property type="entry name" value="GED"/>
    <property type="match status" value="1"/>
</dbReference>
<comment type="similarity">
    <text evidence="3">Belongs to the TRAFAC class dynamin-like GTPase superfamily. Dynamin/Fzo/YdjA family.</text>
</comment>
<dbReference type="InterPro" id="IPR001401">
    <property type="entry name" value="Dynamin_GTPase"/>
</dbReference>
<evidence type="ECO:0000313" key="8">
    <source>
        <dbReference type="Proteomes" id="UP000053328"/>
    </source>
</evidence>
<dbReference type="InterPro" id="IPR019762">
    <property type="entry name" value="Dynamin_GTPase_CS"/>
</dbReference>
<sequence length="724" mass="80608">MAMEGGKYGLADPASLEKIDKLFACGVGDIVNLPQIVVVGDQSSGKSSVLEGMIGFPLPRDSGLCTRFATQIIFKRSTKTMISVSIIPGVDATEEHKANLQAWSGRELDVLDPAAFKLIMDEVHEVMGVSRPQDGSPSAGSTFSRDVLRLEICGPTQEHLSVIDVPGIFKNTTPGLTTKKDISLVRAMVQGYMENPRSVMLTVIPANVDVATQEILEMAVDVDPDGKRTLGVLTKPDLVDHGAEPRVIDLLEGRAYPLKLGWHVVRNPGQMQLADDSLNRGSVERDFFSISAPWKDVDLDKKGIDALRVRIQVVLSDLVRQEFPKVRQETLRKLTSAKDKLGHLGTERDTTEKQLLYLVDLASRFQRKVSLSIDAKYGSDELFDDMDLRLASLVSIRNEQFSGELSRHGHEYQFLTSEATGKVEDHEEEEDSDESGVESVGDSSSDSGVTFKIRKLIECEDIEEILRPQAELANANTTGISRWLQGVFRSSRGFELGTFGSAVLSSTLKVQSRKWTPIALGYISDIVTMVHRFIDRVLDAICPEKSVKSELISALWDNLVERYTKAIDHVQFLLTVELEGTPMTVNHYFNENLQKCRQNRMQARMSKLSVDNCKHGEVVRLQDINNTHPMSNTEHVVEDVHDILCSYYKVARKRFVDNVCMQAADHFLINGPTTPLALLSPTFVSGLSAEQLENIAGEDQGTRRRRMQLKKEIASLEEARKILK</sequence>
<evidence type="ECO:0000313" key="7">
    <source>
        <dbReference type="EMBL" id="KIW14439.1"/>
    </source>
</evidence>
<dbReference type="PROSITE" id="PS51718">
    <property type="entry name" value="G_DYNAMIN_2"/>
    <property type="match status" value="1"/>
</dbReference>
<accession>A0A0D2BT64</accession>
<dbReference type="VEuPathDB" id="FungiDB:PV08_07223"/>
<dbReference type="InterPro" id="IPR022812">
    <property type="entry name" value="Dynamin"/>
</dbReference>
<dbReference type="InterPro" id="IPR000375">
    <property type="entry name" value="Dynamin_stalk"/>
</dbReference>
<dbReference type="PANTHER" id="PTHR11566">
    <property type="entry name" value="DYNAMIN"/>
    <property type="match status" value="1"/>
</dbReference>
<proteinExistence type="inferred from homology"/>
<gene>
    <name evidence="7" type="ORF">PV08_07223</name>
</gene>
<dbReference type="Pfam" id="PF01031">
    <property type="entry name" value="Dynamin_M"/>
    <property type="match status" value="1"/>
</dbReference>
<dbReference type="GO" id="GO:0005874">
    <property type="term" value="C:microtubule"/>
    <property type="evidence" value="ECO:0007669"/>
    <property type="project" value="TreeGrafter"/>
</dbReference>
<dbReference type="SUPFAM" id="SSF52540">
    <property type="entry name" value="P-loop containing nucleoside triphosphate hydrolases"/>
    <property type="match status" value="1"/>
</dbReference>
<evidence type="ECO:0000256" key="3">
    <source>
        <dbReference type="RuleBase" id="RU003932"/>
    </source>
</evidence>
<evidence type="ECO:0000256" key="2">
    <source>
        <dbReference type="ARBA" id="ARBA00023134"/>
    </source>
</evidence>
<dbReference type="OrthoDB" id="415706at2759"/>
<evidence type="ECO:0000259" key="6">
    <source>
        <dbReference type="PROSITE" id="PS51718"/>
    </source>
</evidence>
<dbReference type="InterPro" id="IPR045063">
    <property type="entry name" value="Dynamin_N"/>
</dbReference>
<dbReference type="HOGENOM" id="CLU_008964_7_2_1"/>
<dbReference type="PANTHER" id="PTHR11566:SF215">
    <property type="entry name" value="DYNAMIN GTPASE"/>
    <property type="match status" value="1"/>
</dbReference>
<dbReference type="GO" id="GO:0005739">
    <property type="term" value="C:mitochondrion"/>
    <property type="evidence" value="ECO:0007669"/>
    <property type="project" value="TreeGrafter"/>
</dbReference>
<dbReference type="PROSITE" id="PS00410">
    <property type="entry name" value="G_DYNAMIN_1"/>
    <property type="match status" value="1"/>
</dbReference>
<evidence type="ECO:0008006" key="9">
    <source>
        <dbReference type="Google" id="ProtNLM"/>
    </source>
</evidence>
<name>A0A0D2BT64_9EURO</name>
<dbReference type="FunFam" id="3.40.50.300:FF:001425">
    <property type="entry name" value="Dynamin GTPase, putative"/>
    <property type="match status" value="1"/>
</dbReference>
<evidence type="ECO:0000256" key="1">
    <source>
        <dbReference type="ARBA" id="ARBA00022741"/>
    </source>
</evidence>
<dbReference type="GO" id="GO:0008017">
    <property type="term" value="F:microtubule binding"/>
    <property type="evidence" value="ECO:0007669"/>
    <property type="project" value="TreeGrafter"/>
</dbReference>
<dbReference type="InterPro" id="IPR020850">
    <property type="entry name" value="GED_dom"/>
</dbReference>
<dbReference type="CDD" id="cd08771">
    <property type="entry name" value="DLP_1"/>
    <property type="match status" value="1"/>
</dbReference>
<feature type="region of interest" description="Disordered" evidence="4">
    <location>
        <begin position="419"/>
        <end position="447"/>
    </location>
</feature>
<dbReference type="SMART" id="SM00053">
    <property type="entry name" value="DYNc"/>
    <property type="match status" value="1"/>
</dbReference>
<dbReference type="GO" id="GO:0048312">
    <property type="term" value="P:intracellular distribution of mitochondria"/>
    <property type="evidence" value="ECO:0007669"/>
    <property type="project" value="TreeGrafter"/>
</dbReference>